<reference evidence="1 2" key="1">
    <citation type="submission" date="2023-07" db="EMBL/GenBank/DDBJ databases">
        <title>Sorghum-associated microbial communities from plants grown in Nebraska, USA.</title>
        <authorList>
            <person name="Schachtman D."/>
        </authorList>
    </citation>
    <scope>NUCLEOTIDE SEQUENCE [LARGE SCALE GENOMIC DNA]</scope>
    <source>
        <strain evidence="1 2">CC351</strain>
    </source>
</reference>
<dbReference type="EMBL" id="JAUSRL010000002">
    <property type="protein sequence ID" value="MDP9959188.1"/>
    <property type="molecule type" value="Genomic_DNA"/>
</dbReference>
<name>A0ABT9SIS5_9FLAO</name>
<proteinExistence type="predicted"/>
<accession>A0ABT9SIS5</accession>
<protein>
    <submittedName>
        <fullName evidence="1">Uncharacterized protein</fullName>
    </submittedName>
</protein>
<organism evidence="1 2">
    <name type="scientific">Chryseobacterium lathyri</name>
    <dbReference type="NCBI Taxonomy" id="395933"/>
    <lineage>
        <taxon>Bacteria</taxon>
        <taxon>Pseudomonadati</taxon>
        <taxon>Bacteroidota</taxon>
        <taxon>Flavobacteriia</taxon>
        <taxon>Flavobacteriales</taxon>
        <taxon>Weeksellaceae</taxon>
        <taxon>Chryseobacterium group</taxon>
        <taxon>Chryseobacterium</taxon>
    </lineage>
</organism>
<gene>
    <name evidence="1" type="ORF">J2T04_001067</name>
</gene>
<keyword evidence="2" id="KW-1185">Reference proteome</keyword>
<comment type="caution">
    <text evidence="1">The sequence shown here is derived from an EMBL/GenBank/DDBJ whole genome shotgun (WGS) entry which is preliminary data.</text>
</comment>
<evidence type="ECO:0000313" key="2">
    <source>
        <dbReference type="Proteomes" id="UP001235513"/>
    </source>
</evidence>
<evidence type="ECO:0000313" key="1">
    <source>
        <dbReference type="EMBL" id="MDP9959188.1"/>
    </source>
</evidence>
<dbReference type="Proteomes" id="UP001235513">
    <property type="component" value="Unassembled WGS sequence"/>
</dbReference>
<sequence length="51" mass="5814">MPYEIKLSGITSPRDNRLWSIGSGYSLWFWIAKHSDGLNNARANYAKEIGK</sequence>